<dbReference type="Proteomes" id="UP001167160">
    <property type="component" value="Unassembled WGS sequence"/>
</dbReference>
<comment type="caution">
    <text evidence="3">The sequence shown here is derived from an EMBL/GenBank/DDBJ whole genome shotgun (WGS) entry which is preliminary data.</text>
</comment>
<organism evidence="3 4">
    <name type="scientific">Streptomyces meridianus</name>
    <dbReference type="NCBI Taxonomy" id="2938945"/>
    <lineage>
        <taxon>Bacteria</taxon>
        <taxon>Bacillati</taxon>
        <taxon>Actinomycetota</taxon>
        <taxon>Actinomycetes</taxon>
        <taxon>Kitasatosporales</taxon>
        <taxon>Streptomycetaceae</taxon>
        <taxon>Streptomyces</taxon>
    </lineage>
</organism>
<name>A0ABT0X864_9ACTN</name>
<feature type="chain" id="PRO_5045052363" evidence="2">
    <location>
        <begin position="25"/>
        <end position="109"/>
    </location>
</feature>
<dbReference type="EMBL" id="JAMQGM010000031">
    <property type="protein sequence ID" value="MCM2578713.1"/>
    <property type="molecule type" value="Genomic_DNA"/>
</dbReference>
<keyword evidence="2" id="KW-0732">Signal</keyword>
<accession>A0ABT0X864</accession>
<feature type="region of interest" description="Disordered" evidence="1">
    <location>
        <begin position="77"/>
        <end position="109"/>
    </location>
</feature>
<sequence>MIGGAAAAAAVVVGGILALSNARASATRPGPDSCDDTTDPGEVHADEQPSPAAIGLALVTSFVDEYLRNTCLNTRGHATGDCTHEVRPVASHTKGPGREQLKSDESANV</sequence>
<keyword evidence="4" id="KW-1185">Reference proteome</keyword>
<proteinExistence type="predicted"/>
<evidence type="ECO:0000256" key="2">
    <source>
        <dbReference type="SAM" id="SignalP"/>
    </source>
</evidence>
<feature type="compositionally biased region" description="Basic and acidic residues" evidence="1">
    <location>
        <begin position="96"/>
        <end position="109"/>
    </location>
</feature>
<protein>
    <submittedName>
        <fullName evidence="3">Uncharacterized protein</fullName>
    </submittedName>
</protein>
<evidence type="ECO:0000256" key="1">
    <source>
        <dbReference type="SAM" id="MobiDB-lite"/>
    </source>
</evidence>
<feature type="signal peptide" evidence="2">
    <location>
        <begin position="1"/>
        <end position="24"/>
    </location>
</feature>
<feature type="region of interest" description="Disordered" evidence="1">
    <location>
        <begin position="22"/>
        <end position="51"/>
    </location>
</feature>
<evidence type="ECO:0000313" key="4">
    <source>
        <dbReference type="Proteomes" id="UP001167160"/>
    </source>
</evidence>
<reference evidence="3" key="1">
    <citation type="journal article" date="2023" name="Int. J. Syst. Evol. Microbiol.">
        <title>Streptomyces meridianus sp. nov. isolated from brackish water of the Tagus estuary in Alcochete, Portugal.</title>
        <authorList>
            <person name="Santos J.D.N."/>
            <person name="Klimek D."/>
            <person name="Calusinska M."/>
            <person name="Lobo Da Cunha A."/>
            <person name="Catita J."/>
            <person name="Goncalves H."/>
            <person name="Gonzalez I."/>
            <person name="Reyes F."/>
            <person name="Lage O.M."/>
        </authorList>
    </citation>
    <scope>NUCLEOTIDE SEQUENCE</scope>
    <source>
        <strain evidence="3">MTZ3.1</strain>
    </source>
</reference>
<evidence type="ECO:0000313" key="3">
    <source>
        <dbReference type="EMBL" id="MCM2578713.1"/>
    </source>
</evidence>
<gene>
    <name evidence="3" type="ORF">M1E25_15360</name>
</gene>
<dbReference type="RefSeq" id="WP_251415658.1">
    <property type="nucleotide sequence ID" value="NZ_JAMQGM010000031.1"/>
</dbReference>